<gene>
    <name evidence="8" type="primary">clpA</name>
    <name evidence="8" type="ORF">SOO65_18365</name>
</gene>
<keyword evidence="8" id="KW-0378">Hydrolase</keyword>
<evidence type="ECO:0000313" key="9">
    <source>
        <dbReference type="Proteomes" id="UP001324634"/>
    </source>
</evidence>
<dbReference type="NCBIfam" id="TIGR02639">
    <property type="entry name" value="ClpA"/>
    <property type="match status" value="1"/>
</dbReference>
<evidence type="ECO:0000256" key="4">
    <source>
        <dbReference type="ARBA" id="ARBA00023186"/>
    </source>
</evidence>
<keyword evidence="9" id="KW-1185">Reference proteome</keyword>
<dbReference type="PROSITE" id="PS00871">
    <property type="entry name" value="CLPAB_2"/>
    <property type="match status" value="1"/>
</dbReference>
<keyword evidence="2 6" id="KW-0547">Nucleotide-binding</keyword>
<proteinExistence type="inferred from homology"/>
<dbReference type="InterPro" id="IPR027417">
    <property type="entry name" value="P-loop_NTPase"/>
</dbReference>
<dbReference type="GO" id="GO:0008233">
    <property type="term" value="F:peptidase activity"/>
    <property type="evidence" value="ECO:0007669"/>
    <property type="project" value="UniProtKB-KW"/>
</dbReference>
<accession>A0AAX4HNA4</accession>
<dbReference type="GO" id="GO:0016887">
    <property type="term" value="F:ATP hydrolysis activity"/>
    <property type="evidence" value="ECO:0007669"/>
    <property type="project" value="InterPro"/>
</dbReference>
<keyword evidence="4 6" id="KW-0143">Chaperone</keyword>
<dbReference type="CDD" id="cd00009">
    <property type="entry name" value="AAA"/>
    <property type="match status" value="1"/>
</dbReference>
<dbReference type="Pfam" id="PF10431">
    <property type="entry name" value="ClpB_D2-small"/>
    <property type="match status" value="1"/>
</dbReference>
<dbReference type="PANTHER" id="PTHR11638">
    <property type="entry name" value="ATP-DEPENDENT CLP PROTEASE"/>
    <property type="match status" value="1"/>
</dbReference>
<dbReference type="InterPro" id="IPR018368">
    <property type="entry name" value="ClpA/B_CS1"/>
</dbReference>
<comment type="similarity">
    <text evidence="6">Belongs to the ClpA/ClpB family.</text>
</comment>
<dbReference type="KEGG" id="psti:SOO65_18365"/>
<dbReference type="RefSeq" id="WP_321393864.1">
    <property type="nucleotide sequence ID" value="NZ_CP139487.1"/>
</dbReference>
<dbReference type="SMART" id="SM00382">
    <property type="entry name" value="AAA"/>
    <property type="match status" value="2"/>
</dbReference>
<dbReference type="InterPro" id="IPR001270">
    <property type="entry name" value="ClpA/B"/>
</dbReference>
<evidence type="ECO:0000256" key="5">
    <source>
        <dbReference type="PROSITE-ProRule" id="PRU01251"/>
    </source>
</evidence>
<dbReference type="InterPro" id="IPR019489">
    <property type="entry name" value="Clp_ATPase_C"/>
</dbReference>
<protein>
    <submittedName>
        <fullName evidence="8">ATP-dependent Clp protease ATP-binding subunit ClpA</fullName>
    </submittedName>
</protein>
<sequence>MISQKLEQILNRAIRRANEKKHEFLTLENVLLSMLEDETVIEILVDCGANLGDLKKDLSGFLDEDSNFSLLSEEEIQELNRKQFGNEQLRDIAKDNGILYQPEISLSLQRVIQRAAIHIQSSGKKSIQAINLLVAMFSEKESHATYFLERQGVTRIDVVEKIAHSTDRPVNSQEESTIEAPGETFRKEEKYEKALSEFTTNLNNLARQGKIDPIIGREDEIQRIIQILCRRRKNNPILVGDSGVGKTAIAEGLAKAIVENRVPSALANTTVYALDMASLLAGTKFRGDFEERLKLVLQALEKENEEKGSILFIDEIHTIIGAGATSGGSLDASNLLKPALSKGQIRCMGSTTFDEYRKYFEKDQALNRRFQKIDVLEPSIEDSIQILSGLKSKFEEHHQVTYPDQVIRAAVELSHKHVADRKLPDKAIDVIDEVGAYIRLKPDRGTGSEVNLQDIEFIISKIARIPQKSISMNEKEKLRYLDRDLKMMIYGQDQAIDKVSNAIILNRSGLGNVDKPIASFLFTGPTGVGKTELAKQLAHIMGINFVRIDMSEFMEKHTVSKLIGAPPGYVGFEQGGVLTDAINKTPYSVLLLDEIEKAHPDVFNILLQVMDHGALTDSNGRTSDFRNVVLIMTSNAGAKEMDAGSIGLGAKVLSDGEINSSKRDQAIKNYFTPEFRNRLDAVISFNKLDNKNIEMVVSKFLMELENQLVEKKVELEVSEKAKAWLSKNGYDDKLGARPIARLINEKIKKPLAHEILFGKLEKGGKVIVEVKNDELDFIFS</sequence>
<dbReference type="InterPro" id="IPR036628">
    <property type="entry name" value="Clp_N_dom_sf"/>
</dbReference>
<organism evidence="8 9">
    <name type="scientific">Peredibacter starrii</name>
    <dbReference type="NCBI Taxonomy" id="28202"/>
    <lineage>
        <taxon>Bacteria</taxon>
        <taxon>Pseudomonadati</taxon>
        <taxon>Bdellovibrionota</taxon>
        <taxon>Bacteriovoracia</taxon>
        <taxon>Bacteriovoracales</taxon>
        <taxon>Bacteriovoracaceae</taxon>
        <taxon>Peredibacter</taxon>
    </lineage>
</organism>
<feature type="domain" description="Clp R" evidence="7">
    <location>
        <begin position="1"/>
        <end position="170"/>
    </location>
</feature>
<evidence type="ECO:0000256" key="6">
    <source>
        <dbReference type="RuleBase" id="RU004432"/>
    </source>
</evidence>
<dbReference type="InterPro" id="IPR003593">
    <property type="entry name" value="AAA+_ATPase"/>
</dbReference>
<dbReference type="InterPro" id="IPR041546">
    <property type="entry name" value="ClpA/ClpB_AAA_lid"/>
</dbReference>
<dbReference type="AlphaFoldDB" id="A0AAX4HNA4"/>
<dbReference type="InterPro" id="IPR003959">
    <property type="entry name" value="ATPase_AAA_core"/>
</dbReference>
<dbReference type="Gene3D" id="1.10.8.60">
    <property type="match status" value="2"/>
</dbReference>
<dbReference type="PRINTS" id="PR00300">
    <property type="entry name" value="CLPPROTEASEA"/>
</dbReference>
<dbReference type="Proteomes" id="UP001324634">
    <property type="component" value="Chromosome"/>
</dbReference>
<dbReference type="GO" id="GO:0043335">
    <property type="term" value="P:protein unfolding"/>
    <property type="evidence" value="ECO:0007669"/>
    <property type="project" value="InterPro"/>
</dbReference>
<dbReference type="SUPFAM" id="SSF81923">
    <property type="entry name" value="Double Clp-N motif"/>
    <property type="match status" value="1"/>
</dbReference>
<keyword evidence="3 6" id="KW-0067">ATP-binding</keyword>
<dbReference type="Gene3D" id="3.40.50.300">
    <property type="entry name" value="P-loop containing nucleotide triphosphate hydrolases"/>
    <property type="match status" value="2"/>
</dbReference>
<dbReference type="Pfam" id="PF02861">
    <property type="entry name" value="Clp_N"/>
    <property type="match status" value="1"/>
</dbReference>
<dbReference type="Gene3D" id="1.10.1780.10">
    <property type="entry name" value="Clp, N-terminal domain"/>
    <property type="match status" value="1"/>
</dbReference>
<dbReference type="InterPro" id="IPR050130">
    <property type="entry name" value="ClpA_ClpB"/>
</dbReference>
<dbReference type="Pfam" id="PF07724">
    <property type="entry name" value="AAA_2"/>
    <property type="match status" value="1"/>
</dbReference>
<dbReference type="GO" id="GO:0005737">
    <property type="term" value="C:cytoplasm"/>
    <property type="evidence" value="ECO:0007669"/>
    <property type="project" value="TreeGrafter"/>
</dbReference>
<dbReference type="GO" id="GO:0005524">
    <property type="term" value="F:ATP binding"/>
    <property type="evidence" value="ECO:0007669"/>
    <property type="project" value="UniProtKB-KW"/>
</dbReference>
<dbReference type="FunFam" id="3.40.50.300:FF:000025">
    <property type="entry name" value="ATP-dependent Clp protease subunit"/>
    <property type="match status" value="1"/>
</dbReference>
<dbReference type="EMBL" id="CP139487">
    <property type="protein sequence ID" value="WPU64662.1"/>
    <property type="molecule type" value="Genomic_DNA"/>
</dbReference>
<reference evidence="8 9" key="1">
    <citation type="submission" date="2023-11" db="EMBL/GenBank/DDBJ databases">
        <title>Peredibacter starrii A3.12.</title>
        <authorList>
            <person name="Mitchell R.J."/>
        </authorList>
    </citation>
    <scope>NUCLEOTIDE SEQUENCE [LARGE SCALE GENOMIC DNA]</scope>
    <source>
        <strain evidence="8 9">A3.12</strain>
    </source>
</reference>
<dbReference type="PROSITE" id="PS51903">
    <property type="entry name" value="CLP_R"/>
    <property type="match status" value="1"/>
</dbReference>
<dbReference type="GO" id="GO:0034605">
    <property type="term" value="P:cellular response to heat"/>
    <property type="evidence" value="ECO:0007669"/>
    <property type="project" value="TreeGrafter"/>
</dbReference>
<dbReference type="SMART" id="SM01086">
    <property type="entry name" value="ClpB_D2-small"/>
    <property type="match status" value="1"/>
</dbReference>
<dbReference type="PANTHER" id="PTHR11638:SF111">
    <property type="entry name" value="ATP-DEPENDENT CLP PROTEASE ATP-BINDING SUBUNIT CLPA"/>
    <property type="match status" value="1"/>
</dbReference>
<dbReference type="CDD" id="cd19499">
    <property type="entry name" value="RecA-like_ClpB_Hsp104-like"/>
    <property type="match status" value="1"/>
</dbReference>
<dbReference type="SUPFAM" id="SSF52540">
    <property type="entry name" value="P-loop containing nucleoside triphosphate hydrolases"/>
    <property type="match status" value="2"/>
</dbReference>
<evidence type="ECO:0000313" key="8">
    <source>
        <dbReference type="EMBL" id="WPU64662.1"/>
    </source>
</evidence>
<evidence type="ECO:0000256" key="1">
    <source>
        <dbReference type="ARBA" id="ARBA00022737"/>
    </source>
</evidence>
<evidence type="ECO:0000256" key="2">
    <source>
        <dbReference type="ARBA" id="ARBA00022741"/>
    </source>
</evidence>
<dbReference type="InterPro" id="IPR004176">
    <property type="entry name" value="Clp_R_N"/>
</dbReference>
<dbReference type="Pfam" id="PF17871">
    <property type="entry name" value="AAA_lid_9"/>
    <property type="match status" value="1"/>
</dbReference>
<evidence type="ECO:0000259" key="7">
    <source>
        <dbReference type="PROSITE" id="PS51903"/>
    </source>
</evidence>
<dbReference type="InterPro" id="IPR028299">
    <property type="entry name" value="ClpA/B_CS2"/>
</dbReference>
<dbReference type="Pfam" id="PF00004">
    <property type="entry name" value="AAA"/>
    <property type="match status" value="1"/>
</dbReference>
<dbReference type="GO" id="GO:0006508">
    <property type="term" value="P:proteolysis"/>
    <property type="evidence" value="ECO:0007669"/>
    <property type="project" value="UniProtKB-KW"/>
</dbReference>
<evidence type="ECO:0000256" key="3">
    <source>
        <dbReference type="ARBA" id="ARBA00022840"/>
    </source>
</evidence>
<name>A0AAX4HNA4_9BACT</name>
<dbReference type="FunFam" id="3.40.50.300:FF:000010">
    <property type="entry name" value="Chaperone clpB 1, putative"/>
    <property type="match status" value="1"/>
</dbReference>
<dbReference type="PROSITE" id="PS00870">
    <property type="entry name" value="CLPAB_1"/>
    <property type="match status" value="1"/>
</dbReference>
<keyword evidence="1 5" id="KW-0677">Repeat</keyword>
<dbReference type="InterPro" id="IPR013461">
    <property type="entry name" value="ClpA"/>
</dbReference>
<keyword evidence="8" id="KW-0645">Protease</keyword>